<protein>
    <submittedName>
        <fullName evidence="1">Uncharacterized protein</fullName>
    </submittedName>
</protein>
<organism evidence="1 2">
    <name type="scientific">Colletotrichum navitas</name>
    <dbReference type="NCBI Taxonomy" id="681940"/>
    <lineage>
        <taxon>Eukaryota</taxon>
        <taxon>Fungi</taxon>
        <taxon>Dikarya</taxon>
        <taxon>Ascomycota</taxon>
        <taxon>Pezizomycotina</taxon>
        <taxon>Sordariomycetes</taxon>
        <taxon>Hypocreomycetidae</taxon>
        <taxon>Glomerellales</taxon>
        <taxon>Glomerellaceae</taxon>
        <taxon>Colletotrichum</taxon>
        <taxon>Colletotrichum graminicola species complex</taxon>
    </lineage>
</organism>
<evidence type="ECO:0000313" key="1">
    <source>
        <dbReference type="EMBL" id="KAK1569924.1"/>
    </source>
</evidence>
<keyword evidence="2" id="KW-1185">Reference proteome</keyword>
<evidence type="ECO:0000313" key="2">
    <source>
        <dbReference type="Proteomes" id="UP001230504"/>
    </source>
</evidence>
<dbReference type="GeneID" id="85443430"/>
<reference evidence="1" key="1">
    <citation type="submission" date="2021-06" db="EMBL/GenBank/DDBJ databases">
        <title>Comparative genomics, transcriptomics and evolutionary studies reveal genomic signatures of adaptation to plant cell wall in hemibiotrophic fungi.</title>
        <authorList>
            <consortium name="DOE Joint Genome Institute"/>
            <person name="Baroncelli R."/>
            <person name="Diaz J.F."/>
            <person name="Benocci T."/>
            <person name="Peng M."/>
            <person name="Battaglia E."/>
            <person name="Haridas S."/>
            <person name="Andreopoulos W."/>
            <person name="Labutti K."/>
            <person name="Pangilinan J."/>
            <person name="Floch G.L."/>
            <person name="Makela M.R."/>
            <person name="Henrissat B."/>
            <person name="Grigoriev I.V."/>
            <person name="Crouch J.A."/>
            <person name="De Vries R.P."/>
            <person name="Sukno S.A."/>
            <person name="Thon M.R."/>
        </authorList>
    </citation>
    <scope>NUCLEOTIDE SEQUENCE</scope>
    <source>
        <strain evidence="1">CBS 125086</strain>
    </source>
</reference>
<dbReference type="RefSeq" id="XP_060408114.1">
    <property type="nucleotide sequence ID" value="XM_060559190.1"/>
</dbReference>
<dbReference type="EMBL" id="JAHLJV010000118">
    <property type="protein sequence ID" value="KAK1569924.1"/>
    <property type="molecule type" value="Genomic_DNA"/>
</dbReference>
<gene>
    <name evidence="1" type="ORF">LY79DRAFT_570780</name>
</gene>
<sequence length="56" mass="6701">MGLLFMLVLLVSGIFLWRKRRRRHTERVLPMGMPPMPAYDLEDYNPPPPHELPRKM</sequence>
<accession>A0AAD8PLG2</accession>
<dbReference type="AlphaFoldDB" id="A0AAD8PLG2"/>
<comment type="caution">
    <text evidence="1">The sequence shown here is derived from an EMBL/GenBank/DDBJ whole genome shotgun (WGS) entry which is preliminary data.</text>
</comment>
<proteinExistence type="predicted"/>
<name>A0AAD8PLG2_9PEZI</name>
<dbReference type="Proteomes" id="UP001230504">
    <property type="component" value="Unassembled WGS sequence"/>
</dbReference>